<accession>A0A6G7GTE2</accession>
<evidence type="ECO:0000256" key="3">
    <source>
        <dbReference type="ARBA" id="ARBA00023004"/>
    </source>
</evidence>
<reference evidence="6 7" key="1">
    <citation type="submission" date="2020-02" db="EMBL/GenBank/DDBJ databases">
        <title>Newly sequenced genome of strain CSTR1 showed variability in Candidatus Kuenenia stuttgartiensis genomes.</title>
        <authorList>
            <person name="Ding C."/>
            <person name="Adrian L."/>
        </authorList>
    </citation>
    <scope>NUCLEOTIDE SEQUENCE [LARGE SCALE GENOMIC DNA]</scope>
    <source>
        <strain evidence="6 7">CSTR1</strain>
    </source>
</reference>
<name>A0A6G7GTE2_KUEST</name>
<evidence type="ECO:0000256" key="4">
    <source>
        <dbReference type="PROSITE-ProRule" id="PRU00433"/>
    </source>
</evidence>
<evidence type="ECO:0000313" key="7">
    <source>
        <dbReference type="Proteomes" id="UP000501926"/>
    </source>
</evidence>
<keyword evidence="2 4" id="KW-0479">Metal-binding</keyword>
<feature type="domain" description="Cytochrome c" evidence="5">
    <location>
        <begin position="93"/>
        <end position="181"/>
    </location>
</feature>
<evidence type="ECO:0000313" key="6">
    <source>
        <dbReference type="EMBL" id="QII12559.1"/>
    </source>
</evidence>
<gene>
    <name evidence="6" type="ORF">KsCSTR_31800</name>
</gene>
<dbReference type="GO" id="GO:0020037">
    <property type="term" value="F:heme binding"/>
    <property type="evidence" value="ECO:0007669"/>
    <property type="project" value="InterPro"/>
</dbReference>
<sequence>MRKQFLIICISGISALGAISSTGCSKFMGMCGFRSADEKKTETHTHKGDQPLLAAKEHHHDNDHMKHMSEVREMLKENLPGDYEKPLPPFTKEDVSRGEIIYQQYCANCHGVTGKGDGPMAASLSSQPADFTDTAHASYYSDRGRLWIVQNGIHGTPMVGWSDTLGTEGAMHVYAFIQALREQGKDMSHDHHHSAETAHENYEHMEAEHGIEDSYMCPMKHEGSKSDEPGKCPVCGMDLVKMEVNHHNDGHDHHYGHEHEH</sequence>
<dbReference type="InterPro" id="IPR036909">
    <property type="entry name" value="Cyt_c-like_dom_sf"/>
</dbReference>
<dbReference type="GO" id="GO:0009055">
    <property type="term" value="F:electron transfer activity"/>
    <property type="evidence" value="ECO:0007669"/>
    <property type="project" value="InterPro"/>
</dbReference>
<dbReference type="PROSITE" id="PS51007">
    <property type="entry name" value="CYTC"/>
    <property type="match status" value="1"/>
</dbReference>
<evidence type="ECO:0000256" key="2">
    <source>
        <dbReference type="ARBA" id="ARBA00022723"/>
    </source>
</evidence>
<evidence type="ECO:0000256" key="1">
    <source>
        <dbReference type="ARBA" id="ARBA00022617"/>
    </source>
</evidence>
<dbReference type="InterPro" id="IPR009056">
    <property type="entry name" value="Cyt_c-like_dom"/>
</dbReference>
<dbReference type="RefSeq" id="WP_164995126.1">
    <property type="nucleotide sequence ID" value="NZ_CP049055.1"/>
</dbReference>
<dbReference type="EMBL" id="CP049055">
    <property type="protein sequence ID" value="QII12559.1"/>
    <property type="molecule type" value="Genomic_DNA"/>
</dbReference>
<proteinExistence type="predicted"/>
<dbReference type="Gene3D" id="1.10.760.10">
    <property type="entry name" value="Cytochrome c-like domain"/>
    <property type="match status" value="1"/>
</dbReference>
<dbReference type="Pfam" id="PF19335">
    <property type="entry name" value="HMBD"/>
    <property type="match status" value="1"/>
</dbReference>
<dbReference type="SUPFAM" id="SSF46626">
    <property type="entry name" value="Cytochrome c"/>
    <property type="match status" value="1"/>
</dbReference>
<dbReference type="AlphaFoldDB" id="A0A6G7GTE2"/>
<dbReference type="Proteomes" id="UP000501926">
    <property type="component" value="Chromosome"/>
</dbReference>
<dbReference type="GO" id="GO:0046872">
    <property type="term" value="F:metal ion binding"/>
    <property type="evidence" value="ECO:0007669"/>
    <property type="project" value="UniProtKB-KW"/>
</dbReference>
<dbReference type="Pfam" id="PF13442">
    <property type="entry name" value="Cytochrome_CBB3"/>
    <property type="match status" value="1"/>
</dbReference>
<dbReference type="PROSITE" id="PS51257">
    <property type="entry name" value="PROKAR_LIPOPROTEIN"/>
    <property type="match status" value="1"/>
</dbReference>
<keyword evidence="1 4" id="KW-0349">Heme</keyword>
<keyword evidence="3 4" id="KW-0408">Iron</keyword>
<protein>
    <recommendedName>
        <fullName evidence="5">Cytochrome c domain-containing protein</fullName>
    </recommendedName>
</protein>
<organism evidence="6 7">
    <name type="scientific">Kuenenia stuttgartiensis</name>
    <dbReference type="NCBI Taxonomy" id="174633"/>
    <lineage>
        <taxon>Bacteria</taxon>
        <taxon>Pseudomonadati</taxon>
        <taxon>Planctomycetota</taxon>
        <taxon>Candidatus Brocadiia</taxon>
        <taxon>Candidatus Brocadiales</taxon>
        <taxon>Candidatus Brocadiaceae</taxon>
        <taxon>Candidatus Kuenenia</taxon>
    </lineage>
</organism>
<dbReference type="InterPro" id="IPR045800">
    <property type="entry name" value="HMBD"/>
</dbReference>
<evidence type="ECO:0000259" key="5">
    <source>
        <dbReference type="PROSITE" id="PS51007"/>
    </source>
</evidence>